<dbReference type="EMBL" id="CP019155">
    <property type="protein sequence ID" value="AUG49336.1"/>
    <property type="molecule type" value="Genomic_DNA"/>
</dbReference>
<dbReference type="AlphaFoldDB" id="A0A2H5A3M0"/>
<dbReference type="Proteomes" id="UP000242917">
    <property type="component" value="Chromosome II"/>
</dbReference>
<evidence type="ECO:0000313" key="1">
    <source>
        <dbReference type="EMBL" id="AUG49336.1"/>
    </source>
</evidence>
<dbReference type="KEGG" id="hta:BVU17_17405"/>
<evidence type="ECO:0000313" key="2">
    <source>
        <dbReference type="Proteomes" id="UP000242917"/>
    </source>
</evidence>
<protein>
    <submittedName>
        <fullName evidence="1">Uncharacterized protein</fullName>
    </submittedName>
</protein>
<sequence length="61" mass="6494">MRQALKRTVSHELVDEPADSLSIIVSGESMGSLFIATALDSYRPCAVRGPLGSRGVLAHRA</sequence>
<accession>A0A2H5A3M0</accession>
<organism evidence="1 2">
    <name type="scientific">Haloarcula taiwanensis</name>
    <dbReference type="NCBI Taxonomy" id="1932004"/>
    <lineage>
        <taxon>Archaea</taxon>
        <taxon>Methanobacteriati</taxon>
        <taxon>Methanobacteriota</taxon>
        <taxon>Stenosarchaea group</taxon>
        <taxon>Halobacteria</taxon>
        <taxon>Halobacteriales</taxon>
        <taxon>Haloarculaceae</taxon>
        <taxon>Haloarcula</taxon>
    </lineage>
</organism>
<proteinExistence type="predicted"/>
<reference evidence="1 2" key="1">
    <citation type="submission" date="2017-01" db="EMBL/GenBank/DDBJ databases">
        <title>A Red Light-Sensitive Sensory Rhodopsin I From Haloarcula taiwanensis, A New Haloarchaeon Isolated From Taiwan.</title>
        <authorList>
            <person name="Yang C.-S."/>
            <person name="Han Y.-A."/>
            <person name="Chen P.-C."/>
            <person name="Ng W.V."/>
            <person name="Chen T.-W."/>
        </authorList>
    </citation>
    <scope>NUCLEOTIDE SEQUENCE [LARGE SCALE GENOMIC DNA]</scope>
    <source>
        <strain evidence="1 2">Taiwanensis</strain>
    </source>
</reference>
<gene>
    <name evidence="1" type="ORF">BVU17_17405</name>
</gene>
<keyword evidence="2" id="KW-1185">Reference proteome</keyword>
<name>A0A2H5A3M0_9EURY</name>